<dbReference type="GO" id="GO:0004565">
    <property type="term" value="F:beta-galactosidase activity"/>
    <property type="evidence" value="ECO:0007669"/>
    <property type="project" value="UniProtKB-EC"/>
</dbReference>
<accession>A0A0F4L201</accession>
<evidence type="ECO:0000313" key="13">
    <source>
        <dbReference type="Proteomes" id="UP000033567"/>
    </source>
</evidence>
<evidence type="ECO:0000259" key="11">
    <source>
        <dbReference type="Pfam" id="PF08532"/>
    </source>
</evidence>
<dbReference type="PANTHER" id="PTHR36447">
    <property type="entry name" value="BETA-GALACTOSIDASE GANA"/>
    <property type="match status" value="1"/>
</dbReference>
<dbReference type="CDD" id="cd03143">
    <property type="entry name" value="A4_beta-galactosidase_middle_domain"/>
    <property type="match status" value="1"/>
</dbReference>
<protein>
    <recommendedName>
        <fullName evidence="3 6">Beta-galactosidase</fullName>
        <shortName evidence="6">Beta-gal</shortName>
        <ecNumber evidence="3 6">3.2.1.23</ecNumber>
    </recommendedName>
</protein>
<reference evidence="12 13" key="1">
    <citation type="submission" date="2014-12" db="EMBL/GenBank/DDBJ databases">
        <title>Comparative genomics of the lactic acid bacteria isolated from the honey bee gut.</title>
        <authorList>
            <person name="Ellegaard K.M."/>
            <person name="Tamarit D."/>
            <person name="Javelind E."/>
            <person name="Olofsson T."/>
            <person name="Andersson S.G."/>
            <person name="Vasquez A."/>
        </authorList>
    </citation>
    <scope>NUCLEOTIDE SEQUENCE [LARGE SCALE GENOMIC DNA]</scope>
    <source>
        <strain evidence="12 13">Bin7</strain>
    </source>
</reference>
<dbReference type="InterPro" id="IPR013738">
    <property type="entry name" value="Beta_galactosidase_Trimer"/>
</dbReference>
<evidence type="ECO:0000259" key="10">
    <source>
        <dbReference type="Pfam" id="PF02449"/>
    </source>
</evidence>
<dbReference type="InterPro" id="IPR029062">
    <property type="entry name" value="Class_I_gatase-like"/>
</dbReference>
<dbReference type="AlphaFoldDB" id="A0A0F4L201"/>
<comment type="caution">
    <text evidence="12">The sequence shown here is derived from an EMBL/GenBank/DDBJ whole genome shotgun (WGS) entry which is preliminary data.</text>
</comment>
<comment type="similarity">
    <text evidence="2 6">Belongs to the glycosyl hydrolase 42 family.</text>
</comment>
<feature type="binding site" evidence="8">
    <location>
        <position position="171"/>
    </location>
    <ligand>
        <name>substrate</name>
    </ligand>
</feature>
<evidence type="ECO:0000313" key="12">
    <source>
        <dbReference type="EMBL" id="KJY52258.1"/>
    </source>
</evidence>
<feature type="binding site" evidence="8">
    <location>
        <position position="340"/>
    </location>
    <ligand>
        <name>substrate</name>
    </ligand>
</feature>
<evidence type="ECO:0000256" key="2">
    <source>
        <dbReference type="ARBA" id="ARBA00005940"/>
    </source>
</evidence>
<comment type="catalytic activity">
    <reaction evidence="1 6">
        <text>Hydrolysis of terminal non-reducing beta-D-galactose residues in beta-D-galactosides.</text>
        <dbReference type="EC" id="3.2.1.23"/>
    </reaction>
</comment>
<keyword evidence="5 6" id="KW-0326">Glycosidase</keyword>
<evidence type="ECO:0000256" key="6">
    <source>
        <dbReference type="PIRNR" id="PIRNR001084"/>
    </source>
</evidence>
<dbReference type="InterPro" id="IPR013529">
    <property type="entry name" value="Glyco_hydro_42_N"/>
</dbReference>
<evidence type="ECO:0000256" key="5">
    <source>
        <dbReference type="ARBA" id="ARBA00023295"/>
    </source>
</evidence>
<sequence length="716" mass="79869">MSKTDHHDRRQPQPYRPYRWPKEPDGHSGGIWFGGDYNPDQWPEQVWAEDVALMKRAGVTMVTLGIFSWARLEPSDGVWDFGWLDRVVALLGEAGIAVDMASATATAPYWLYQAHPEVLPVEADGTLVHPGTRQSWRPTSPVFRRYALRLCRVMGEHFSDNSTVVAWHVGNEYGWNNATDYSQDALKAFQGWCRRRYGSIEELNQAWGNDFWSQRLQNFDQVPLPEHAGVRDAFINPALRLDFRRFCSDALMDFFCAERDQLQELTPDKPLTTNFMVSTDQCVLDYERWSHQVDFVANDHYFAHGPGHLDELLCSDSLVDAYAQGHPWCLMEHSTSAVNWRIFNASKRQGELIRDALAHVAMGADAVNFFQWRQSAFGAEAFHSAMVPHAGPNSAIYAQVANLGGILRRLSQSGLAGTQLEPSSIALLFDADCQWSMADSTLPDCSIDHWQQVYIWYQALLDAGYRADVVPLKGQWERYDVVVLPSLILLDQDQADRLRDYVSGGGRLVVDFASGIMDDHMHVGLGGYPAVLRDLTGIASQEMIALGTSDQGGGSILVSEGIEGNIWVNEPLSIEDSVRVLARYQGSRSYDIDMAGKPAVTIHGYGQGRVLYLGTGFTKESLVSVINRIFPPDFFTGAAGRGLHNGRDGDPRLVHLIRSGPQGRYHFYFNRGSTVVRDVSTMGETLVVQRATPYSGGGLSGNRYTIGVHGVVVTRQ</sequence>
<evidence type="ECO:0000256" key="7">
    <source>
        <dbReference type="PIRSR" id="PIRSR001084-1"/>
    </source>
</evidence>
<gene>
    <name evidence="12" type="ORF">JF70_03490</name>
</gene>
<dbReference type="InterPro" id="IPR017853">
    <property type="entry name" value="GH"/>
</dbReference>
<feature type="active site" description="Proton donor" evidence="7">
    <location>
        <position position="172"/>
    </location>
</feature>
<evidence type="ECO:0000256" key="3">
    <source>
        <dbReference type="ARBA" id="ARBA00012756"/>
    </source>
</evidence>
<feature type="compositionally biased region" description="Basic and acidic residues" evidence="9">
    <location>
        <begin position="1"/>
        <end position="11"/>
    </location>
</feature>
<dbReference type="PATRIC" id="fig|1684.5.peg.366"/>
<feature type="domain" description="Beta-galactosidase trimerisation" evidence="11">
    <location>
        <begin position="424"/>
        <end position="629"/>
    </location>
</feature>
<dbReference type="GO" id="GO:0009341">
    <property type="term" value="C:beta-galactosidase complex"/>
    <property type="evidence" value="ECO:0007669"/>
    <property type="project" value="InterPro"/>
</dbReference>
<evidence type="ECO:0000256" key="1">
    <source>
        <dbReference type="ARBA" id="ARBA00001412"/>
    </source>
</evidence>
<dbReference type="Pfam" id="PF08532">
    <property type="entry name" value="Glyco_hydro_42M"/>
    <property type="match status" value="1"/>
</dbReference>
<organism evidence="12 13">
    <name type="scientific">Bifidobacterium mellis</name>
    <dbReference type="NCBI Taxonomy" id="1293823"/>
    <lineage>
        <taxon>Bacteria</taxon>
        <taxon>Bacillati</taxon>
        <taxon>Actinomycetota</taxon>
        <taxon>Actinomycetes</taxon>
        <taxon>Bifidobacteriales</taxon>
        <taxon>Bifidobacteriaceae</taxon>
        <taxon>Bifidobacterium</taxon>
    </lineage>
</organism>
<dbReference type="InterPro" id="IPR003476">
    <property type="entry name" value="Glyco_hydro_42"/>
</dbReference>
<dbReference type="SUPFAM" id="SSF52317">
    <property type="entry name" value="Class I glutamine amidotransferase-like"/>
    <property type="match status" value="1"/>
</dbReference>
<dbReference type="PANTHER" id="PTHR36447:SF1">
    <property type="entry name" value="BETA-GALACTOSIDASE GANA"/>
    <property type="match status" value="1"/>
</dbReference>
<dbReference type="Proteomes" id="UP000033567">
    <property type="component" value="Unassembled WGS sequence"/>
</dbReference>
<evidence type="ECO:0000256" key="8">
    <source>
        <dbReference type="PIRSR" id="PIRSR001084-2"/>
    </source>
</evidence>
<dbReference type="Gene3D" id="3.20.20.80">
    <property type="entry name" value="Glycosidases"/>
    <property type="match status" value="1"/>
</dbReference>
<dbReference type="EMBL" id="JWMF01000003">
    <property type="protein sequence ID" value="KJY52258.1"/>
    <property type="molecule type" value="Genomic_DNA"/>
</dbReference>
<feature type="active site" description="Nucleophile" evidence="7">
    <location>
        <position position="332"/>
    </location>
</feature>
<dbReference type="Pfam" id="PF02449">
    <property type="entry name" value="Glyco_hydro_42"/>
    <property type="match status" value="1"/>
</dbReference>
<feature type="region of interest" description="Disordered" evidence="9">
    <location>
        <begin position="1"/>
        <end position="23"/>
    </location>
</feature>
<name>A0A0F4L201_9BIFI</name>
<evidence type="ECO:0000256" key="4">
    <source>
        <dbReference type="ARBA" id="ARBA00022801"/>
    </source>
</evidence>
<evidence type="ECO:0000256" key="9">
    <source>
        <dbReference type="SAM" id="MobiDB-lite"/>
    </source>
</evidence>
<feature type="binding site" evidence="8">
    <location>
        <position position="133"/>
    </location>
    <ligand>
        <name>substrate</name>
    </ligand>
</feature>
<dbReference type="Gene3D" id="3.40.50.880">
    <property type="match status" value="1"/>
</dbReference>
<keyword evidence="13" id="KW-1185">Reference proteome</keyword>
<dbReference type="SUPFAM" id="SSF51445">
    <property type="entry name" value="(Trans)glycosidases"/>
    <property type="match status" value="1"/>
</dbReference>
<dbReference type="GO" id="GO:0005975">
    <property type="term" value="P:carbohydrate metabolic process"/>
    <property type="evidence" value="ECO:0007669"/>
    <property type="project" value="InterPro"/>
</dbReference>
<dbReference type="PIRSF" id="PIRSF001084">
    <property type="entry name" value="B-galactosidase"/>
    <property type="match status" value="1"/>
</dbReference>
<proteinExistence type="inferred from homology"/>
<feature type="domain" description="Glycoside hydrolase family 42 N-terminal" evidence="10">
    <location>
        <begin position="36"/>
        <end position="409"/>
    </location>
</feature>
<dbReference type="RefSeq" id="WP_082069333.1">
    <property type="nucleotide sequence ID" value="NZ_KQ033885.1"/>
</dbReference>
<keyword evidence="4 6" id="KW-0378">Hydrolase</keyword>
<dbReference type="EC" id="3.2.1.23" evidence="3 6"/>